<sequence length="331" mass="36477">MKIAILDDYQDQVRHLGCFSLLDDQQVTVFNQTINDETTLAQRLQPFEALVLIRERTPITTSLLRQLPNLQLISQTGKISNHLDLAACTQANVAVAEGIGSPIAPAELCWALIMAARRQLPQYLNNLQRGRWQQSGLPGLGQTLHGQTLGIWGYGKIGQIIAQFGRTFGMQVLIWGSDASQQKAQQDGFEVAKSKSEFFCRADVLSLHLRLNDATRGIVTQADLAQMKSGSLFVNTSRAELVQTGALYQQMADNPDKFAAVDVYEQEPANAENQPLLTLPNVLASPHLGYVEQNSYELYFRCAFENINAFASGKAQNIANPETLTAQISAI</sequence>
<name>A0A151KUC1_9VIBR</name>
<accession>A0A151KUC1</accession>
<comment type="similarity">
    <text evidence="1 4">Belongs to the D-isomer specific 2-hydroxyacid dehydrogenase family.</text>
</comment>
<dbReference type="EMBL" id="LOBR01000081">
    <property type="protein sequence ID" value="KYN84547.1"/>
    <property type="molecule type" value="Genomic_DNA"/>
</dbReference>
<feature type="domain" description="D-isomer specific 2-hydroxyacid dehydrogenase NAD-binding" evidence="6">
    <location>
        <begin position="111"/>
        <end position="289"/>
    </location>
</feature>
<evidence type="ECO:0000313" key="8">
    <source>
        <dbReference type="Proteomes" id="UP000075346"/>
    </source>
</evidence>
<evidence type="ECO:0000313" key="7">
    <source>
        <dbReference type="EMBL" id="KYN84547.1"/>
    </source>
</evidence>
<reference evidence="8" key="1">
    <citation type="submission" date="2015-12" db="EMBL/GenBank/DDBJ databases">
        <authorList>
            <person name="Shamseldin A."/>
            <person name="Moawad H."/>
            <person name="Abd El-Rahim W.M."/>
            <person name="Sadowsky M.J."/>
        </authorList>
    </citation>
    <scope>NUCLEOTIDE SEQUENCE [LARGE SCALE GENOMIC DNA]</scope>
    <source>
        <strain evidence="8">2538-88</strain>
    </source>
</reference>
<dbReference type="InterPro" id="IPR006139">
    <property type="entry name" value="D-isomer_2_OHA_DH_cat_dom"/>
</dbReference>
<keyword evidence="3" id="KW-0520">NAD</keyword>
<protein>
    <submittedName>
        <fullName evidence="7">3-phosphoglycerate dehydrogenase</fullName>
    </submittedName>
</protein>
<dbReference type="SUPFAM" id="SSF52283">
    <property type="entry name" value="Formate/glycerate dehydrogenase catalytic domain-like"/>
    <property type="match status" value="1"/>
</dbReference>
<organism evidence="7 8">
    <name type="scientific">Vibrio cidicii</name>
    <dbReference type="NCBI Taxonomy" id="1763883"/>
    <lineage>
        <taxon>Bacteria</taxon>
        <taxon>Pseudomonadati</taxon>
        <taxon>Pseudomonadota</taxon>
        <taxon>Gammaproteobacteria</taxon>
        <taxon>Vibrionales</taxon>
        <taxon>Vibrionaceae</taxon>
        <taxon>Vibrio</taxon>
    </lineage>
</organism>
<dbReference type="Gene3D" id="3.40.50.720">
    <property type="entry name" value="NAD(P)-binding Rossmann-like Domain"/>
    <property type="match status" value="2"/>
</dbReference>
<dbReference type="CDD" id="cd12169">
    <property type="entry name" value="PGDH_like_1"/>
    <property type="match status" value="1"/>
</dbReference>
<feature type="domain" description="D-isomer specific 2-hydroxyacid dehydrogenase catalytic" evidence="5">
    <location>
        <begin position="21"/>
        <end position="316"/>
    </location>
</feature>
<keyword evidence="2 4" id="KW-0560">Oxidoreductase</keyword>
<dbReference type="PANTHER" id="PTHR42789">
    <property type="entry name" value="D-ISOMER SPECIFIC 2-HYDROXYACID DEHYDROGENASE FAMILY PROTEIN (AFU_ORTHOLOGUE AFUA_6G10090)"/>
    <property type="match status" value="1"/>
</dbReference>
<dbReference type="PANTHER" id="PTHR42789:SF1">
    <property type="entry name" value="D-ISOMER SPECIFIC 2-HYDROXYACID DEHYDROGENASE FAMILY PROTEIN (AFU_ORTHOLOGUE AFUA_6G10090)"/>
    <property type="match status" value="1"/>
</dbReference>
<dbReference type="AlphaFoldDB" id="A0A151KUC1"/>
<gene>
    <name evidence="7" type="ORF">ATY37_05770</name>
</gene>
<dbReference type="InterPro" id="IPR050857">
    <property type="entry name" value="D-2-hydroxyacid_DH"/>
</dbReference>
<evidence type="ECO:0000256" key="3">
    <source>
        <dbReference type="ARBA" id="ARBA00023027"/>
    </source>
</evidence>
<evidence type="ECO:0000259" key="5">
    <source>
        <dbReference type="Pfam" id="PF00389"/>
    </source>
</evidence>
<evidence type="ECO:0000256" key="2">
    <source>
        <dbReference type="ARBA" id="ARBA00023002"/>
    </source>
</evidence>
<evidence type="ECO:0000256" key="1">
    <source>
        <dbReference type="ARBA" id="ARBA00005854"/>
    </source>
</evidence>
<comment type="caution">
    <text evidence="7">The sequence shown here is derived from an EMBL/GenBank/DDBJ whole genome shotgun (WGS) entry which is preliminary data.</text>
</comment>
<dbReference type="Pfam" id="PF02826">
    <property type="entry name" value="2-Hacid_dh_C"/>
    <property type="match status" value="1"/>
</dbReference>
<dbReference type="InterPro" id="IPR036291">
    <property type="entry name" value="NAD(P)-bd_dom_sf"/>
</dbReference>
<evidence type="ECO:0000256" key="4">
    <source>
        <dbReference type="RuleBase" id="RU003719"/>
    </source>
</evidence>
<dbReference type="InterPro" id="IPR006140">
    <property type="entry name" value="D-isomer_DH_NAD-bd"/>
</dbReference>
<dbReference type="SUPFAM" id="SSF51735">
    <property type="entry name" value="NAD(P)-binding Rossmann-fold domains"/>
    <property type="match status" value="1"/>
</dbReference>
<dbReference type="Pfam" id="PF00389">
    <property type="entry name" value="2-Hacid_dh"/>
    <property type="match status" value="1"/>
</dbReference>
<dbReference type="RefSeq" id="WP_061897858.1">
    <property type="nucleotide sequence ID" value="NZ_LOBR01000081.1"/>
</dbReference>
<proteinExistence type="inferred from homology"/>
<dbReference type="Proteomes" id="UP000075346">
    <property type="component" value="Unassembled WGS sequence"/>
</dbReference>
<evidence type="ECO:0000259" key="6">
    <source>
        <dbReference type="Pfam" id="PF02826"/>
    </source>
</evidence>
<dbReference type="GO" id="GO:0051287">
    <property type="term" value="F:NAD binding"/>
    <property type="evidence" value="ECO:0007669"/>
    <property type="project" value="InterPro"/>
</dbReference>
<dbReference type="GO" id="GO:0016616">
    <property type="term" value="F:oxidoreductase activity, acting on the CH-OH group of donors, NAD or NADP as acceptor"/>
    <property type="evidence" value="ECO:0007669"/>
    <property type="project" value="InterPro"/>
</dbReference>